<evidence type="ECO:0000313" key="4">
    <source>
        <dbReference type="Proteomes" id="UP000231669"/>
    </source>
</evidence>
<feature type="transmembrane region" description="Helical" evidence="1">
    <location>
        <begin position="244"/>
        <end position="259"/>
    </location>
</feature>
<accession>A0A2M6YE44</accession>
<organism evidence="3 4">
    <name type="scientific">Candidatus Woesebacteria bacterium CG07_land_8_20_14_0_80_44_9</name>
    <dbReference type="NCBI Taxonomy" id="1975058"/>
    <lineage>
        <taxon>Bacteria</taxon>
        <taxon>Candidatus Woeseibacteriota</taxon>
    </lineage>
</organism>
<feature type="transmembrane region" description="Helical" evidence="1">
    <location>
        <begin position="72"/>
        <end position="92"/>
    </location>
</feature>
<evidence type="ECO:0000256" key="1">
    <source>
        <dbReference type="SAM" id="Phobius"/>
    </source>
</evidence>
<dbReference type="InterPro" id="IPR038731">
    <property type="entry name" value="RgtA/B/C-like"/>
</dbReference>
<feature type="transmembrane region" description="Helical" evidence="1">
    <location>
        <begin position="310"/>
        <end position="329"/>
    </location>
</feature>
<feature type="transmembrane region" description="Helical" evidence="1">
    <location>
        <begin position="189"/>
        <end position="208"/>
    </location>
</feature>
<comment type="caution">
    <text evidence="3">The sequence shown here is derived from an EMBL/GenBank/DDBJ whole genome shotgun (WGS) entry which is preliminary data.</text>
</comment>
<sequence>MKKYLLVIFLILVIHVILLINLRFTAWPEMLSYAFLRNNGFLLYKDMVHPYPPVLTMTLSIIYKLFGYKLMVLKAVTWLIILANDILVFLIVKKSTRRSLWAVVGLLFYVSAQPFLEGNQLWFDLAIVPAILFGTYFMLDFLGQPSRKASAVAAGFAFGVAALTKQTAGLFLIVNGLWLMVKYRDVRKLLIFLTGPVILFLILGLRLISEGALKGFFNWTLIYPLKYWSHSPGYVQMALTRPQLLILILLSFPALYLFWRRKYSLITFYFLLSLVLVYPRFSFFHFQLGIAFVAILFATLLSSLKSKRFVYVLCTIYSVLAIVLARQTVAKDWQKEARFWGGGDIKAAELIKNSTKPDGLIYLLGPQSGLYVLSDRVPPKPWVDNFSWYWEIPSFQEEVILRWGQNKPQVVFTSAPQPGNWYDLGTYRPQKITDWIDKEKIDENSLP</sequence>
<feature type="transmembrane region" description="Helical" evidence="1">
    <location>
        <begin position="122"/>
        <end position="139"/>
    </location>
</feature>
<feature type="transmembrane region" description="Helical" evidence="1">
    <location>
        <begin position="265"/>
        <end position="281"/>
    </location>
</feature>
<name>A0A2M6YE44_9BACT</name>
<keyword evidence="1" id="KW-0812">Transmembrane</keyword>
<keyword evidence="1" id="KW-0472">Membrane</keyword>
<feature type="domain" description="Glycosyltransferase RgtA/B/C/D-like" evidence="2">
    <location>
        <begin position="52"/>
        <end position="202"/>
    </location>
</feature>
<dbReference type="Pfam" id="PF13231">
    <property type="entry name" value="PMT_2"/>
    <property type="match status" value="1"/>
</dbReference>
<protein>
    <recommendedName>
        <fullName evidence="2">Glycosyltransferase RgtA/B/C/D-like domain-containing protein</fullName>
    </recommendedName>
</protein>
<proteinExistence type="predicted"/>
<dbReference type="EMBL" id="PEXE01000032">
    <property type="protein sequence ID" value="PIU28423.1"/>
    <property type="molecule type" value="Genomic_DNA"/>
</dbReference>
<dbReference type="Proteomes" id="UP000231669">
    <property type="component" value="Unassembled WGS sequence"/>
</dbReference>
<dbReference type="AlphaFoldDB" id="A0A2M6YE44"/>
<evidence type="ECO:0000313" key="3">
    <source>
        <dbReference type="EMBL" id="PIU28423.1"/>
    </source>
</evidence>
<evidence type="ECO:0000259" key="2">
    <source>
        <dbReference type="Pfam" id="PF13231"/>
    </source>
</evidence>
<feature type="transmembrane region" description="Helical" evidence="1">
    <location>
        <begin position="288"/>
        <end position="304"/>
    </location>
</feature>
<gene>
    <name evidence="3" type="ORF">COT08_01375</name>
</gene>
<feature type="transmembrane region" description="Helical" evidence="1">
    <location>
        <begin position="6"/>
        <end position="26"/>
    </location>
</feature>
<reference evidence="4" key="1">
    <citation type="submission" date="2017-09" db="EMBL/GenBank/DDBJ databases">
        <title>Depth-based differentiation of microbial function through sediment-hosted aquifers and enrichment of novel symbionts in the deep terrestrial subsurface.</title>
        <authorList>
            <person name="Probst A.J."/>
            <person name="Ladd B."/>
            <person name="Jarett J.K."/>
            <person name="Geller-Mcgrath D.E."/>
            <person name="Sieber C.M.K."/>
            <person name="Emerson J.B."/>
            <person name="Anantharaman K."/>
            <person name="Thomas B.C."/>
            <person name="Malmstrom R."/>
            <person name="Stieglmeier M."/>
            <person name="Klingl A."/>
            <person name="Woyke T."/>
            <person name="Ryan C.M."/>
            <person name="Banfield J.F."/>
        </authorList>
    </citation>
    <scope>NUCLEOTIDE SEQUENCE [LARGE SCALE GENOMIC DNA]</scope>
</reference>
<keyword evidence="1" id="KW-1133">Transmembrane helix</keyword>
<feature type="transmembrane region" description="Helical" evidence="1">
    <location>
        <begin position="99"/>
        <end position="116"/>
    </location>
</feature>